<keyword evidence="4" id="KW-0238">DNA-binding</keyword>
<dbReference type="PANTHER" id="PTHR46577">
    <property type="entry name" value="HTH-TYPE TRANSCRIPTIONAL REGULATORY PROTEIN GABR"/>
    <property type="match status" value="1"/>
</dbReference>
<dbReference type="Gene3D" id="1.10.10.10">
    <property type="entry name" value="Winged helix-like DNA-binding domain superfamily/Winged helix DNA-binding domain"/>
    <property type="match status" value="1"/>
</dbReference>
<evidence type="ECO:0000313" key="9">
    <source>
        <dbReference type="Proteomes" id="UP001501598"/>
    </source>
</evidence>
<dbReference type="PROSITE" id="PS50949">
    <property type="entry name" value="HTH_GNTR"/>
    <property type="match status" value="1"/>
</dbReference>
<keyword evidence="3" id="KW-0805">Transcription regulation</keyword>
<dbReference type="Proteomes" id="UP001501598">
    <property type="component" value="Unassembled WGS sequence"/>
</dbReference>
<keyword evidence="8" id="KW-0808">Transferase</keyword>
<dbReference type="InterPro" id="IPR015424">
    <property type="entry name" value="PyrdxlP-dep_Trfase"/>
</dbReference>
<evidence type="ECO:0000256" key="4">
    <source>
        <dbReference type="ARBA" id="ARBA00023125"/>
    </source>
</evidence>
<dbReference type="Gene3D" id="3.40.640.10">
    <property type="entry name" value="Type I PLP-dependent aspartate aminotransferase-like (Major domain)"/>
    <property type="match status" value="1"/>
</dbReference>
<accession>A0ABP8RPS7</accession>
<dbReference type="EMBL" id="BAABGT010000029">
    <property type="protein sequence ID" value="GAA4544606.1"/>
    <property type="molecule type" value="Genomic_DNA"/>
</dbReference>
<feature type="domain" description="HTH gntR-type" evidence="7">
    <location>
        <begin position="18"/>
        <end position="86"/>
    </location>
</feature>
<evidence type="ECO:0000256" key="2">
    <source>
        <dbReference type="ARBA" id="ARBA00022898"/>
    </source>
</evidence>
<dbReference type="InterPro" id="IPR015421">
    <property type="entry name" value="PyrdxlP-dep_Trfase_major"/>
</dbReference>
<comment type="caution">
    <text evidence="8">The sequence shown here is derived from an EMBL/GenBank/DDBJ whole genome shotgun (WGS) entry which is preliminary data.</text>
</comment>
<dbReference type="GO" id="GO:0008483">
    <property type="term" value="F:transaminase activity"/>
    <property type="evidence" value="ECO:0007669"/>
    <property type="project" value="UniProtKB-KW"/>
</dbReference>
<evidence type="ECO:0000256" key="6">
    <source>
        <dbReference type="SAM" id="MobiDB-lite"/>
    </source>
</evidence>
<dbReference type="SUPFAM" id="SSF46785">
    <property type="entry name" value="Winged helix' DNA-binding domain"/>
    <property type="match status" value="1"/>
</dbReference>
<keyword evidence="8" id="KW-0032">Aminotransferase</keyword>
<gene>
    <name evidence="8" type="ORF">GCM10023175_23080</name>
</gene>
<evidence type="ECO:0000259" key="7">
    <source>
        <dbReference type="PROSITE" id="PS50949"/>
    </source>
</evidence>
<evidence type="ECO:0000256" key="5">
    <source>
        <dbReference type="ARBA" id="ARBA00023163"/>
    </source>
</evidence>
<name>A0ABP8RPS7_9PSEU</name>
<keyword evidence="2" id="KW-0663">Pyridoxal phosphate</keyword>
<evidence type="ECO:0000313" key="8">
    <source>
        <dbReference type="EMBL" id="GAA4544606.1"/>
    </source>
</evidence>
<dbReference type="RefSeq" id="WP_345415825.1">
    <property type="nucleotide sequence ID" value="NZ_BAABGT010000029.1"/>
</dbReference>
<comment type="similarity">
    <text evidence="1">In the C-terminal section; belongs to the class-I pyridoxal-phosphate-dependent aminotransferase family.</text>
</comment>
<dbReference type="SUPFAM" id="SSF53383">
    <property type="entry name" value="PLP-dependent transferases"/>
    <property type="match status" value="1"/>
</dbReference>
<sequence>MVSRATLDLHLDLRPGDRGVRSALTAALRDAVDDGRLAPGARLPSSRSLAADLGLARNTVADAYADLVAEGRLAARRGSGTMVAERVGAPVPPQAASEPTPSNPRHDLRPGRPDVASFPRSGWLRSTRRVLATAPHAAFGYGTRRGAPELRAALVEHLARARGVRADAGRIVVTAGAAHGLELLADLLRARGGRTVAVEAHSLHLHRALLEHRGLRTVPIPVDDDGARPEDVEADAVLLTPAHQFPTGVALTPRRRAALVDRARTTGLLVIEDDYDGEFRYDRRPVGVLQGLDPEQVCYLGTASKALAPGLRLGWLVAPAALLDPLAAVGNPAGHPVGALDQLVLADLLATGAYDRHVRERRLAYRRRRDELAAALAPRVRGLDAGLHALVALPPGTEAETLRAAAWHGVAVEGLDAFRHPAAEPRGDALVVGYATPSPSAWPAALEALRRVLAC</sequence>
<protein>
    <submittedName>
        <fullName evidence="8">PLP-dependent aminotransferase family protein</fullName>
    </submittedName>
</protein>
<dbReference type="InterPro" id="IPR000524">
    <property type="entry name" value="Tscrpt_reg_HTH_GntR"/>
</dbReference>
<dbReference type="PRINTS" id="PR00035">
    <property type="entry name" value="HTHGNTR"/>
</dbReference>
<reference evidence="9" key="1">
    <citation type="journal article" date="2019" name="Int. J. Syst. Evol. Microbiol.">
        <title>The Global Catalogue of Microorganisms (GCM) 10K type strain sequencing project: providing services to taxonomists for standard genome sequencing and annotation.</title>
        <authorList>
            <consortium name="The Broad Institute Genomics Platform"/>
            <consortium name="The Broad Institute Genome Sequencing Center for Infectious Disease"/>
            <person name="Wu L."/>
            <person name="Ma J."/>
        </authorList>
    </citation>
    <scope>NUCLEOTIDE SEQUENCE [LARGE SCALE GENOMIC DNA]</scope>
    <source>
        <strain evidence="9">JCM 17906</strain>
    </source>
</reference>
<evidence type="ECO:0000256" key="1">
    <source>
        <dbReference type="ARBA" id="ARBA00005384"/>
    </source>
</evidence>
<dbReference type="Pfam" id="PF00392">
    <property type="entry name" value="GntR"/>
    <property type="match status" value="1"/>
</dbReference>
<dbReference type="InterPro" id="IPR036390">
    <property type="entry name" value="WH_DNA-bd_sf"/>
</dbReference>
<dbReference type="Pfam" id="PF00155">
    <property type="entry name" value="Aminotran_1_2"/>
    <property type="match status" value="1"/>
</dbReference>
<dbReference type="SMART" id="SM00345">
    <property type="entry name" value="HTH_GNTR"/>
    <property type="match status" value="1"/>
</dbReference>
<organism evidence="8 9">
    <name type="scientific">Pseudonocardia xishanensis</name>
    <dbReference type="NCBI Taxonomy" id="630995"/>
    <lineage>
        <taxon>Bacteria</taxon>
        <taxon>Bacillati</taxon>
        <taxon>Actinomycetota</taxon>
        <taxon>Actinomycetes</taxon>
        <taxon>Pseudonocardiales</taxon>
        <taxon>Pseudonocardiaceae</taxon>
        <taxon>Pseudonocardia</taxon>
    </lineage>
</organism>
<dbReference type="CDD" id="cd07377">
    <property type="entry name" value="WHTH_GntR"/>
    <property type="match status" value="1"/>
</dbReference>
<feature type="region of interest" description="Disordered" evidence="6">
    <location>
        <begin position="89"/>
        <end position="119"/>
    </location>
</feature>
<dbReference type="InterPro" id="IPR004839">
    <property type="entry name" value="Aminotransferase_I/II_large"/>
</dbReference>
<dbReference type="PANTHER" id="PTHR46577:SF1">
    <property type="entry name" value="HTH-TYPE TRANSCRIPTIONAL REGULATORY PROTEIN GABR"/>
    <property type="match status" value="1"/>
</dbReference>
<dbReference type="InterPro" id="IPR051446">
    <property type="entry name" value="HTH_trans_reg/aminotransferase"/>
</dbReference>
<dbReference type="InterPro" id="IPR036388">
    <property type="entry name" value="WH-like_DNA-bd_sf"/>
</dbReference>
<keyword evidence="9" id="KW-1185">Reference proteome</keyword>
<proteinExistence type="inferred from homology"/>
<keyword evidence="5" id="KW-0804">Transcription</keyword>
<evidence type="ECO:0000256" key="3">
    <source>
        <dbReference type="ARBA" id="ARBA00023015"/>
    </source>
</evidence>
<dbReference type="CDD" id="cd00609">
    <property type="entry name" value="AAT_like"/>
    <property type="match status" value="1"/>
</dbReference>